<evidence type="ECO:0000256" key="10">
    <source>
        <dbReference type="ARBA" id="ARBA00023004"/>
    </source>
</evidence>
<dbReference type="FunFam" id="1.10.420.10:FF:000007">
    <property type="entry name" value="Peroxidase"/>
    <property type="match status" value="1"/>
</dbReference>
<dbReference type="GO" id="GO:0046872">
    <property type="term" value="F:metal ion binding"/>
    <property type="evidence" value="ECO:0007669"/>
    <property type="project" value="UniProtKB-UniRule"/>
</dbReference>
<dbReference type="SUPFAM" id="SSF48113">
    <property type="entry name" value="Heme-dependent peroxidases"/>
    <property type="match status" value="1"/>
</dbReference>
<dbReference type="PRINTS" id="PR00461">
    <property type="entry name" value="PLPEROXIDASE"/>
</dbReference>
<feature type="binding site" evidence="15">
    <location>
        <position position="132"/>
    </location>
    <ligand>
        <name>Ca(2+)</name>
        <dbReference type="ChEBI" id="CHEBI:29108"/>
        <label>1</label>
    </ligand>
</feature>
<organism evidence="20 21">
    <name type="scientific">Rhynchospora tenuis</name>
    <dbReference type="NCBI Taxonomy" id="198213"/>
    <lineage>
        <taxon>Eukaryota</taxon>
        <taxon>Viridiplantae</taxon>
        <taxon>Streptophyta</taxon>
        <taxon>Embryophyta</taxon>
        <taxon>Tracheophyta</taxon>
        <taxon>Spermatophyta</taxon>
        <taxon>Magnoliopsida</taxon>
        <taxon>Liliopsida</taxon>
        <taxon>Poales</taxon>
        <taxon>Cyperaceae</taxon>
        <taxon>Cyperoideae</taxon>
        <taxon>Rhynchosporeae</taxon>
        <taxon>Rhynchospora</taxon>
    </lineage>
</organism>
<evidence type="ECO:0000256" key="7">
    <source>
        <dbReference type="ARBA" id="ARBA00022729"/>
    </source>
</evidence>
<evidence type="ECO:0000256" key="17">
    <source>
        <dbReference type="PIRSR" id="PIRSR600823-5"/>
    </source>
</evidence>
<feature type="site" description="Transition state stabilizer" evidence="16">
    <location>
        <position position="124"/>
    </location>
</feature>
<dbReference type="PROSITE" id="PS50873">
    <property type="entry name" value="PEROXIDASE_4"/>
    <property type="match status" value="1"/>
</dbReference>
<dbReference type="CDD" id="cd00693">
    <property type="entry name" value="secretory_peroxidase"/>
    <property type="match status" value="1"/>
</dbReference>
<dbReference type="AlphaFoldDB" id="A0AAD6EJG9"/>
<sequence>MRNHKVLAALLLVVATVQYVSATWNFKNNPGADGFNFGGQDSGRNFPGGGHLPRPRNFFGRQNIFSGLNQASGTNKVPQQGSTAGGGLREGFYSTTCPNVETIVRDTVRRHYNNDPTLAAGILRLFFHDCFVRGCDASILLDKTPSGEMPEKLAFANGFTLHGEGVIDAAKSAVEAACPGIVSCADILSFATRDVAVLAGLQNFPMAAGRRDGTVSLASEAAILPDPLSPVAKMTESFNKKGFSQAELVILLGAHSIGGAHCFTFTNRLYNKTDPALDANLAKELKNTCPMRLPGSDVSKDAKVDFDPASPLMLDASYYTQVLKGRGLLTSDHALMTDRRTRTIVSRMAADPEKWKRKFSLALVKLSKLDVLVGTQGQIRQQCRAVNNGPSQQAPRFPFFPGRGF</sequence>
<dbReference type="InterPro" id="IPR000823">
    <property type="entry name" value="Peroxidase_pln"/>
</dbReference>
<comment type="similarity">
    <text evidence="18">Belongs to the peroxidase family. Classical plant (class III) peroxidase subfamily.</text>
</comment>
<feature type="disulfide bond" evidence="17">
    <location>
        <begin position="184"/>
        <end position="383"/>
    </location>
</feature>
<evidence type="ECO:0000256" key="6">
    <source>
        <dbReference type="ARBA" id="ARBA00022723"/>
    </source>
</evidence>
<comment type="caution">
    <text evidence="20">The sequence shown here is derived from an EMBL/GenBank/DDBJ whole genome shotgun (WGS) entry which is preliminary data.</text>
</comment>
<evidence type="ECO:0000256" key="3">
    <source>
        <dbReference type="ARBA" id="ARBA00012313"/>
    </source>
</evidence>
<keyword evidence="9 18" id="KW-0560">Oxidoreductase</keyword>
<dbReference type="EC" id="1.11.1.7" evidence="3 18"/>
<evidence type="ECO:0000256" key="13">
    <source>
        <dbReference type="PIRSR" id="PIRSR600823-1"/>
    </source>
</evidence>
<dbReference type="Pfam" id="PF00141">
    <property type="entry name" value="peroxidase"/>
    <property type="match status" value="1"/>
</dbReference>
<feature type="binding site" evidence="15">
    <location>
        <position position="151"/>
    </location>
    <ligand>
        <name>Ca(2+)</name>
        <dbReference type="ChEBI" id="CHEBI:29108"/>
        <label>1</label>
    </ligand>
</feature>
<dbReference type="GO" id="GO:0020037">
    <property type="term" value="F:heme binding"/>
    <property type="evidence" value="ECO:0007669"/>
    <property type="project" value="UniProtKB-UniRule"/>
</dbReference>
<keyword evidence="21" id="KW-1185">Reference proteome</keyword>
<keyword evidence="6 15" id="KW-0479">Metal-binding</keyword>
<evidence type="ECO:0000256" key="15">
    <source>
        <dbReference type="PIRSR" id="PIRSR600823-3"/>
    </source>
</evidence>
<feature type="chain" id="PRO_5041775375" description="Peroxidase" evidence="18">
    <location>
        <begin position="23"/>
        <end position="405"/>
    </location>
</feature>
<dbReference type="InterPro" id="IPR033905">
    <property type="entry name" value="Secretory_peroxidase"/>
</dbReference>
<accession>A0AAD6EJG9</accession>
<feature type="domain" description="Plant heme peroxidase family profile" evidence="19">
    <location>
        <begin position="87"/>
        <end position="387"/>
    </location>
</feature>
<proteinExistence type="inferred from homology"/>
<comment type="cofactor">
    <cofactor evidence="15 18">
        <name>Ca(2+)</name>
        <dbReference type="ChEBI" id="CHEBI:29108"/>
    </cofactor>
    <text evidence="15 18">Binds 2 calcium ions per subunit.</text>
</comment>
<dbReference type="GO" id="GO:0042744">
    <property type="term" value="P:hydrogen peroxide catabolic process"/>
    <property type="evidence" value="ECO:0007669"/>
    <property type="project" value="UniProtKB-KW"/>
</dbReference>
<dbReference type="EMBL" id="JAMRDG010000002">
    <property type="protein sequence ID" value="KAJ3686837.1"/>
    <property type="molecule type" value="Genomic_DNA"/>
</dbReference>
<evidence type="ECO:0000313" key="20">
    <source>
        <dbReference type="EMBL" id="KAJ3686837.1"/>
    </source>
</evidence>
<feature type="active site" description="Proton acceptor" evidence="13">
    <location>
        <position position="128"/>
    </location>
</feature>
<evidence type="ECO:0000256" key="11">
    <source>
        <dbReference type="ARBA" id="ARBA00023157"/>
    </source>
</evidence>
<keyword evidence="12 18" id="KW-0376">Hydrogen peroxide</keyword>
<evidence type="ECO:0000256" key="8">
    <source>
        <dbReference type="ARBA" id="ARBA00022837"/>
    </source>
</evidence>
<evidence type="ECO:0000256" key="9">
    <source>
        <dbReference type="ARBA" id="ARBA00023002"/>
    </source>
</evidence>
<keyword evidence="10 15" id="KW-0408">Iron</keyword>
<evidence type="ECO:0000256" key="1">
    <source>
        <dbReference type="ARBA" id="ARBA00000189"/>
    </source>
</evidence>
<evidence type="ECO:0000259" key="19">
    <source>
        <dbReference type="PROSITE" id="PS50873"/>
    </source>
</evidence>
<dbReference type="InterPro" id="IPR010255">
    <property type="entry name" value="Haem_peroxidase_sf"/>
</dbReference>
<dbReference type="GO" id="GO:0006979">
    <property type="term" value="P:response to oxidative stress"/>
    <property type="evidence" value="ECO:0007669"/>
    <property type="project" value="UniProtKB-UniRule"/>
</dbReference>
<dbReference type="PROSITE" id="PS00435">
    <property type="entry name" value="PEROXIDASE_1"/>
    <property type="match status" value="1"/>
</dbReference>
<dbReference type="GO" id="GO:0005576">
    <property type="term" value="C:extracellular region"/>
    <property type="evidence" value="ECO:0007669"/>
    <property type="project" value="UniProtKB-SubCell"/>
</dbReference>
<comment type="function">
    <text evidence="18">Removal of H(2)O(2), oxidation of toxic reductants, biosynthesis and degradation of lignin, suberization, auxin catabolism, response to environmental stresses such as wounding, pathogen attack and oxidative stress.</text>
</comment>
<feature type="binding site" evidence="15">
    <location>
        <position position="315"/>
    </location>
    <ligand>
        <name>Ca(2+)</name>
        <dbReference type="ChEBI" id="CHEBI:29108"/>
        <label>2</label>
    </ligand>
</feature>
<comment type="cofactor">
    <cofactor evidence="15 18">
        <name>heme b</name>
        <dbReference type="ChEBI" id="CHEBI:60344"/>
    </cofactor>
    <text evidence="15 18">Binds 1 heme b (iron(II)-protoporphyrin IX) group per subunit.</text>
</comment>
<keyword evidence="7 18" id="KW-0732">Signal</keyword>
<dbReference type="InterPro" id="IPR002016">
    <property type="entry name" value="Haem_peroxidase"/>
</dbReference>
<evidence type="ECO:0000256" key="5">
    <source>
        <dbReference type="ARBA" id="ARBA00022617"/>
    </source>
</evidence>
<dbReference type="PANTHER" id="PTHR31517:SF84">
    <property type="entry name" value="PEROXIDASE"/>
    <property type="match status" value="1"/>
</dbReference>
<evidence type="ECO:0000256" key="16">
    <source>
        <dbReference type="PIRSR" id="PIRSR600823-4"/>
    </source>
</evidence>
<evidence type="ECO:0000256" key="14">
    <source>
        <dbReference type="PIRSR" id="PIRSR600823-2"/>
    </source>
</evidence>
<keyword evidence="5 18" id="KW-0349">Heme</keyword>
<keyword evidence="18" id="KW-0964">Secreted</keyword>
<feature type="binding site" evidence="15">
    <location>
        <position position="307"/>
    </location>
    <ligand>
        <name>Ca(2+)</name>
        <dbReference type="ChEBI" id="CHEBI:29108"/>
        <label>2</label>
    </ligand>
</feature>
<feature type="disulfide bond" evidence="17">
    <location>
        <begin position="130"/>
        <end position="135"/>
    </location>
</feature>
<evidence type="ECO:0000256" key="18">
    <source>
        <dbReference type="RuleBase" id="RU362060"/>
    </source>
</evidence>
<keyword evidence="11 17" id="KW-1015">Disulfide bond</keyword>
<dbReference type="InterPro" id="IPR019793">
    <property type="entry name" value="Peroxidases_heam-ligand_BS"/>
</dbReference>
<dbReference type="InterPro" id="IPR019794">
    <property type="entry name" value="Peroxidases_AS"/>
</dbReference>
<dbReference type="Proteomes" id="UP001210211">
    <property type="component" value="Unassembled WGS sequence"/>
</dbReference>
<comment type="similarity">
    <text evidence="2">Belongs to the peroxidase family. Ascorbate peroxidase subfamily.</text>
</comment>
<evidence type="ECO:0000256" key="2">
    <source>
        <dbReference type="ARBA" id="ARBA00006873"/>
    </source>
</evidence>
<feature type="binding site" evidence="15">
    <location>
        <position position="136"/>
    </location>
    <ligand>
        <name>Ca(2+)</name>
        <dbReference type="ChEBI" id="CHEBI:29108"/>
        <label>1</label>
    </ligand>
</feature>
<feature type="binding site" evidence="15">
    <location>
        <position position="138"/>
    </location>
    <ligand>
        <name>Ca(2+)</name>
        <dbReference type="ChEBI" id="CHEBI:29108"/>
        <label>1</label>
    </ligand>
</feature>
<feature type="disulfide bond" evidence="17">
    <location>
        <begin position="262"/>
        <end position="289"/>
    </location>
</feature>
<dbReference type="GO" id="GO:0140825">
    <property type="term" value="F:lactoperoxidase activity"/>
    <property type="evidence" value="ECO:0007669"/>
    <property type="project" value="UniProtKB-EC"/>
</dbReference>
<dbReference type="PROSITE" id="PS00436">
    <property type="entry name" value="PEROXIDASE_2"/>
    <property type="match status" value="1"/>
</dbReference>
<gene>
    <name evidence="20" type="ORF">LUZ61_016001</name>
</gene>
<keyword evidence="4 18" id="KW-0575">Peroxidase</keyword>
<evidence type="ECO:0000256" key="4">
    <source>
        <dbReference type="ARBA" id="ARBA00022559"/>
    </source>
</evidence>
<dbReference type="Gene3D" id="1.10.420.10">
    <property type="entry name" value="Peroxidase, domain 2"/>
    <property type="match status" value="1"/>
</dbReference>
<dbReference type="PANTHER" id="PTHR31517">
    <property type="match status" value="1"/>
</dbReference>
<dbReference type="PRINTS" id="PR00458">
    <property type="entry name" value="PEROXIDASE"/>
</dbReference>
<feature type="binding site" evidence="14">
    <location>
        <position position="225"/>
    </location>
    <ligand>
        <name>substrate</name>
    </ligand>
</feature>
<feature type="binding site" evidence="15">
    <location>
        <position position="134"/>
    </location>
    <ligand>
        <name>Ca(2+)</name>
        <dbReference type="ChEBI" id="CHEBI:29108"/>
        <label>1</label>
    </ligand>
</feature>
<dbReference type="Gene3D" id="1.10.520.10">
    <property type="match status" value="1"/>
</dbReference>
<evidence type="ECO:0000256" key="12">
    <source>
        <dbReference type="ARBA" id="ARBA00023324"/>
    </source>
</evidence>
<protein>
    <recommendedName>
        <fullName evidence="3 18">Peroxidase</fullName>
        <ecNumber evidence="3 18">1.11.1.7</ecNumber>
    </recommendedName>
</protein>
<evidence type="ECO:0000313" key="21">
    <source>
        <dbReference type="Proteomes" id="UP001210211"/>
    </source>
</evidence>
<feature type="signal peptide" evidence="18">
    <location>
        <begin position="1"/>
        <end position="22"/>
    </location>
</feature>
<feature type="binding site" description="axial binding residue" evidence="15">
    <location>
        <position position="255"/>
    </location>
    <ligand>
        <name>heme b</name>
        <dbReference type="ChEBI" id="CHEBI:60344"/>
    </ligand>
    <ligandPart>
        <name>Fe</name>
        <dbReference type="ChEBI" id="CHEBI:18248"/>
    </ligandPart>
</feature>
<comment type="subcellular location">
    <subcellularLocation>
        <location evidence="18">Secreted</location>
    </subcellularLocation>
</comment>
<name>A0AAD6EJG9_9POAL</name>
<keyword evidence="8 15" id="KW-0106">Calcium</keyword>
<feature type="binding site" evidence="15">
    <location>
        <position position="129"/>
    </location>
    <ligand>
        <name>Ca(2+)</name>
        <dbReference type="ChEBI" id="CHEBI:29108"/>
        <label>1</label>
    </ligand>
</feature>
<reference evidence="20 21" key="1">
    <citation type="journal article" date="2022" name="Cell">
        <title>Repeat-based holocentromeres influence genome architecture and karyotype evolution.</title>
        <authorList>
            <person name="Hofstatter P.G."/>
            <person name="Thangavel G."/>
            <person name="Lux T."/>
            <person name="Neumann P."/>
            <person name="Vondrak T."/>
            <person name="Novak P."/>
            <person name="Zhang M."/>
            <person name="Costa L."/>
            <person name="Castellani M."/>
            <person name="Scott A."/>
            <person name="Toegelov H."/>
            <person name="Fuchs J."/>
            <person name="Mata-Sucre Y."/>
            <person name="Dias Y."/>
            <person name="Vanzela A.L.L."/>
            <person name="Huettel B."/>
            <person name="Almeida C.C.S."/>
            <person name="Simkova H."/>
            <person name="Souza G."/>
            <person name="Pedrosa-Harand A."/>
            <person name="Macas J."/>
            <person name="Mayer K.F.X."/>
            <person name="Houben A."/>
            <person name="Marques A."/>
        </authorList>
    </citation>
    <scope>NUCLEOTIDE SEQUENCE [LARGE SCALE GENOMIC DNA]</scope>
    <source>
        <strain evidence="20">RhyTen1mFocal</strain>
    </source>
</reference>
<feature type="disulfide bond" evidence="17">
    <location>
        <begin position="97"/>
        <end position="178"/>
    </location>
</feature>
<comment type="catalytic activity">
    <reaction evidence="1 18">
        <text>2 a phenolic donor + H2O2 = 2 a phenolic radical donor + 2 H2O</text>
        <dbReference type="Rhea" id="RHEA:56136"/>
        <dbReference type="ChEBI" id="CHEBI:15377"/>
        <dbReference type="ChEBI" id="CHEBI:16240"/>
        <dbReference type="ChEBI" id="CHEBI:139520"/>
        <dbReference type="ChEBI" id="CHEBI:139521"/>
        <dbReference type="EC" id="1.11.1.7"/>
    </reaction>
</comment>